<reference evidence="2" key="1">
    <citation type="journal article" date="2019" name="Sci. Rep.">
        <title>Draft genome of Tanacetum cinerariifolium, the natural source of mosquito coil.</title>
        <authorList>
            <person name="Yamashiro T."/>
            <person name="Shiraishi A."/>
            <person name="Satake H."/>
            <person name="Nakayama K."/>
        </authorList>
    </citation>
    <scope>NUCLEOTIDE SEQUENCE</scope>
</reference>
<feature type="compositionally biased region" description="Polar residues" evidence="1">
    <location>
        <begin position="312"/>
        <end position="326"/>
    </location>
</feature>
<accession>A0A699H6M4</accession>
<organism evidence="2">
    <name type="scientific">Tanacetum cinerariifolium</name>
    <name type="common">Dalmatian daisy</name>
    <name type="synonym">Chrysanthemum cinerariifolium</name>
    <dbReference type="NCBI Taxonomy" id="118510"/>
    <lineage>
        <taxon>Eukaryota</taxon>
        <taxon>Viridiplantae</taxon>
        <taxon>Streptophyta</taxon>
        <taxon>Embryophyta</taxon>
        <taxon>Tracheophyta</taxon>
        <taxon>Spermatophyta</taxon>
        <taxon>Magnoliopsida</taxon>
        <taxon>eudicotyledons</taxon>
        <taxon>Gunneridae</taxon>
        <taxon>Pentapetalae</taxon>
        <taxon>asterids</taxon>
        <taxon>campanulids</taxon>
        <taxon>Asterales</taxon>
        <taxon>Asteraceae</taxon>
        <taxon>Asteroideae</taxon>
        <taxon>Anthemideae</taxon>
        <taxon>Anthemidinae</taxon>
        <taxon>Tanacetum</taxon>
    </lineage>
</organism>
<name>A0A699H6M4_TANCI</name>
<proteinExistence type="predicted"/>
<feature type="compositionally biased region" description="Acidic residues" evidence="1">
    <location>
        <begin position="262"/>
        <end position="279"/>
    </location>
</feature>
<comment type="caution">
    <text evidence="2">The sequence shown here is derived from an EMBL/GenBank/DDBJ whole genome shotgun (WGS) entry which is preliminary data.</text>
</comment>
<sequence length="415" mass="47301">MNGVRFVVHNRDERRTTQNSGICSPGEKDRELYYGQLEEILEFSYRVNCEDEAKRHNSRAKTKTFEEYYFLLLYAVSSNEDTAYQRQLEEEKAHRRVQEYNWESATYGKIWYDEDFHYLISFEKEFLAIVYNDALTSEPKVSFDFENEYPTIVYNNTLTSKPKVSIDFENEFPAIVYNDASISETKISAEPTFSTASLSFINLLVCVYCFTCHQNLSLDDLDFTTLNIDGRLMDVDALPDIIDVDRDDDSTDDEDALPHDLEDYDDEDLTNDDDDDDDMSTNVAQGHGGDGGGDDRLPPLQIGGRCQRHLKTQQGRQESRQTQYPRANQECRPPQGDRQGVPDALTFLAQDRGGAKGGDPNVPRTSPRQIGMRNLPFGLIPSTMPGVLKMLKTGQRAQSYAGRDLDHLLSSEICM</sequence>
<protein>
    <submittedName>
        <fullName evidence="2">EF-hand domain pair</fullName>
    </submittedName>
</protein>
<evidence type="ECO:0000313" key="2">
    <source>
        <dbReference type="EMBL" id="GEX44163.1"/>
    </source>
</evidence>
<feature type="compositionally biased region" description="Acidic residues" evidence="1">
    <location>
        <begin position="245"/>
        <end position="255"/>
    </location>
</feature>
<feature type="region of interest" description="Disordered" evidence="1">
    <location>
        <begin position="244"/>
        <end position="372"/>
    </location>
</feature>
<dbReference type="AlphaFoldDB" id="A0A699H6M4"/>
<dbReference type="EMBL" id="BKCJ010108501">
    <property type="protein sequence ID" value="GEX44163.1"/>
    <property type="molecule type" value="Genomic_DNA"/>
</dbReference>
<gene>
    <name evidence="2" type="ORF">Tci_316138</name>
</gene>
<evidence type="ECO:0000256" key="1">
    <source>
        <dbReference type="SAM" id="MobiDB-lite"/>
    </source>
</evidence>